<evidence type="ECO:0000313" key="3">
    <source>
        <dbReference type="Proteomes" id="UP000467841"/>
    </source>
</evidence>
<sequence>MFSNCREMMMMDKDEPFVLNEVNFVTPKQSPQSNQTWPMDKIRQSRFQQKMSSLSSPVTPKSDNRVRSNTKSLLLQCLRESKSDPPLPRKLPASYSDDGILMDGVLVTSATAKKVSSSLGKSPRSSIFQSLHKNVEFSSPRSESGRNQETTGSQQHSAEKRKMLESTPKVSTSQHFLYQDSEESKPLLSYAFISPRSESGRNQQETTGSQQDSAEKRKMLESTPKAANPSKLQASAEPFILTPRQASPFPSQQFPYDHFNPLFPRTHPLHLQPYPFLHLARPPFYGYQRPPPLPVLPHESELYQLGPTGYLKEQAPIVNKPFQLDSVTNFPSLTGNPKPTTNNDTIIPLLPTTPSSSHPNTNTTPLRTPISTPWTANLSTSTVDGLETVTKELDLPSPSDELKTMTQEPDLSPTDGLNAVTQEPDLSPSDGLNAVTQNPDLSSPSDGRETVAQNPVLSPSPSVGLETVTQNPDLSPSVGYQTVTTKKEWSPSDDGLPTFTQAQTDFMKSLGRVLPYDAFERYRFRGVRMSCFKHLCSEEASRI</sequence>
<feature type="compositionally biased region" description="Polar residues" evidence="1">
    <location>
        <begin position="434"/>
        <end position="463"/>
    </location>
</feature>
<feature type="region of interest" description="Disordered" evidence="1">
    <location>
        <begin position="195"/>
        <end position="232"/>
    </location>
</feature>
<reference evidence="2" key="1">
    <citation type="submission" date="2020-01" db="EMBL/GenBank/DDBJ databases">
        <authorList>
            <person name="Mishra B."/>
        </authorList>
    </citation>
    <scope>NUCLEOTIDE SEQUENCE [LARGE SCALE GENOMIC DNA]</scope>
</reference>
<feature type="region of interest" description="Disordered" evidence="1">
    <location>
        <begin position="391"/>
        <end position="463"/>
    </location>
</feature>
<dbReference type="AlphaFoldDB" id="A0A6D2JCC7"/>
<feature type="region of interest" description="Disordered" evidence="1">
    <location>
        <begin position="350"/>
        <end position="378"/>
    </location>
</feature>
<feature type="compositionally biased region" description="Polar residues" evidence="1">
    <location>
        <begin position="369"/>
        <end position="378"/>
    </location>
</feature>
<proteinExistence type="predicted"/>
<dbReference type="Proteomes" id="UP000467841">
    <property type="component" value="Unassembled WGS sequence"/>
</dbReference>
<gene>
    <name evidence="2" type="ORF">MERR_LOCUS22038</name>
</gene>
<keyword evidence="3" id="KW-1185">Reference proteome</keyword>
<evidence type="ECO:0000313" key="2">
    <source>
        <dbReference type="EMBL" id="CAA7034803.1"/>
    </source>
</evidence>
<feature type="compositionally biased region" description="Low complexity" evidence="1">
    <location>
        <begin position="350"/>
        <end position="366"/>
    </location>
</feature>
<evidence type="ECO:0000256" key="1">
    <source>
        <dbReference type="SAM" id="MobiDB-lite"/>
    </source>
</evidence>
<protein>
    <submittedName>
        <fullName evidence="2">Uncharacterized protein</fullName>
    </submittedName>
</protein>
<feature type="region of interest" description="Disordered" evidence="1">
    <location>
        <begin position="46"/>
        <end position="69"/>
    </location>
</feature>
<feature type="compositionally biased region" description="Polar residues" evidence="1">
    <location>
        <begin position="115"/>
        <end position="156"/>
    </location>
</feature>
<dbReference type="OrthoDB" id="1070446at2759"/>
<comment type="caution">
    <text evidence="2">The sequence shown here is derived from an EMBL/GenBank/DDBJ whole genome shotgun (WGS) entry which is preliminary data.</text>
</comment>
<dbReference type="EMBL" id="CACVBM020001151">
    <property type="protein sequence ID" value="CAA7034803.1"/>
    <property type="molecule type" value="Genomic_DNA"/>
</dbReference>
<organism evidence="2 3">
    <name type="scientific">Microthlaspi erraticum</name>
    <dbReference type="NCBI Taxonomy" id="1685480"/>
    <lineage>
        <taxon>Eukaryota</taxon>
        <taxon>Viridiplantae</taxon>
        <taxon>Streptophyta</taxon>
        <taxon>Embryophyta</taxon>
        <taxon>Tracheophyta</taxon>
        <taxon>Spermatophyta</taxon>
        <taxon>Magnoliopsida</taxon>
        <taxon>eudicotyledons</taxon>
        <taxon>Gunneridae</taxon>
        <taxon>Pentapetalae</taxon>
        <taxon>rosids</taxon>
        <taxon>malvids</taxon>
        <taxon>Brassicales</taxon>
        <taxon>Brassicaceae</taxon>
        <taxon>Coluteocarpeae</taxon>
        <taxon>Microthlaspi</taxon>
    </lineage>
</organism>
<name>A0A6D2JCC7_9BRAS</name>
<feature type="region of interest" description="Disordered" evidence="1">
    <location>
        <begin position="115"/>
        <end position="174"/>
    </location>
</feature>
<feature type="compositionally biased region" description="Polar residues" evidence="1">
    <location>
        <begin position="196"/>
        <end position="212"/>
    </location>
</feature>
<accession>A0A6D2JCC7</accession>